<dbReference type="OrthoDB" id="6504948at2"/>
<reference evidence="2" key="1">
    <citation type="submission" date="2015-11" db="EMBL/GenBank/DDBJ databases">
        <authorList>
            <person name="Blom J."/>
        </authorList>
    </citation>
    <scope>NUCLEOTIDE SEQUENCE [LARGE SCALE GENOMIC DNA]</scope>
</reference>
<dbReference type="Proteomes" id="UP000059419">
    <property type="component" value="Chromosome 1"/>
</dbReference>
<keyword evidence="2" id="KW-1185">Reference proteome</keyword>
<evidence type="ECO:0000313" key="1">
    <source>
        <dbReference type="EMBL" id="CUU25274.1"/>
    </source>
</evidence>
<dbReference type="InterPro" id="IPR025612">
    <property type="entry name" value="YqjK"/>
</dbReference>
<dbReference type="RefSeq" id="WP_067433831.1">
    <property type="nucleotide sequence ID" value="NZ_CP072598.1"/>
</dbReference>
<dbReference type="Pfam" id="PF13997">
    <property type="entry name" value="YqjK"/>
    <property type="match status" value="1"/>
</dbReference>
<sequence>MSSRRDREARKARLLNEIQQQRLDLSAARRDWLMTTAQYDRSWLTFVSMRRYLAIGSSILAIWTVRKPRKSHFLLRWTKRGFGLWSSWRLVRKSLPQR</sequence>
<dbReference type="GeneID" id="84611990"/>
<evidence type="ECO:0008006" key="3">
    <source>
        <dbReference type="Google" id="ProtNLM"/>
    </source>
</evidence>
<organism evidence="1 2">
    <name type="scientific">Duffyella gerundensis</name>
    <dbReference type="NCBI Taxonomy" id="1619313"/>
    <lineage>
        <taxon>Bacteria</taxon>
        <taxon>Pseudomonadati</taxon>
        <taxon>Pseudomonadota</taxon>
        <taxon>Gammaproteobacteria</taxon>
        <taxon>Enterobacterales</taxon>
        <taxon>Erwiniaceae</taxon>
        <taxon>Duffyella</taxon>
    </lineage>
</organism>
<protein>
    <recommendedName>
        <fullName evidence="3">Cell division protein FtsH</fullName>
    </recommendedName>
</protein>
<accession>A0A0U5L3B6</accession>
<dbReference type="AlphaFoldDB" id="A0A0U5L3B6"/>
<name>A0A0U5L3B6_9GAMM</name>
<dbReference type="PATRIC" id="fig|1619313.3.peg.3160"/>
<dbReference type="EMBL" id="LN907827">
    <property type="protein sequence ID" value="CUU25274.1"/>
    <property type="molecule type" value="Genomic_DNA"/>
</dbReference>
<gene>
    <name evidence="1" type="ORF">EM595_3043</name>
</gene>
<dbReference type="KEGG" id="ege:EM595_3043"/>
<dbReference type="STRING" id="1619313.EM595_3043"/>
<proteinExistence type="predicted"/>
<evidence type="ECO:0000313" key="2">
    <source>
        <dbReference type="Proteomes" id="UP000059419"/>
    </source>
</evidence>